<dbReference type="Gene3D" id="2.20.25.80">
    <property type="entry name" value="WRKY domain"/>
    <property type="match status" value="1"/>
</dbReference>
<sequence length="569" mass="62782">MDPTWLNTSLSLNVNVNPLRLFDDAPKRELQSSPTSLRRITSVKEEAGVLVEKLGRISAENKKLTEMLAMMCEKYNTLQSHVMDSMSKNLHKELTTSRKRAAGSNDNSKNNGINGHTENSSSDEDSRKKSRVQINTKVSRETYVSTQVWDTSLVVKDGYQWRKYGQKITRDSPFPRAYFKCSFAPSCPVKKKVQRSVEDQSVLVATYEGEHNHPHPETISGSSHGAPFGSVPCSTSHSSTRSTINLDLTQPGSCKQVLAQQMASSLSKDPIFAAALAAAMSGTILNQNQTENVKEVKPALIPSTGKSSSQNEKVVQDLSDKIEPEKKENNSENKQVTSNKDEKPQNTLEVSKTMPVLRYVPCSKRKGGQSPFIGCTNTDLKALNGLTFPVTKLISSTISKPPLKGFVRPSQGPEIEHGSLPTERTEEGFDPNAYKLLAKAGYDYKDPPLLGKLSCETTGENVHGLNRTQQKLKGKGYAVKSFKDGVGYSPPPPVRISSRKANAQYITTQSVDEDCVPVAKTSVFDRISRPTSRVSVFKRLGTQVDTNTNGIITKSNDLRHFKEFVVPRR</sequence>
<feature type="compositionally biased region" description="Basic and acidic residues" evidence="6">
    <location>
        <begin position="314"/>
        <end position="331"/>
    </location>
</feature>
<feature type="region of interest" description="Disordered" evidence="6">
    <location>
        <begin position="210"/>
        <end position="247"/>
    </location>
</feature>
<organism evidence="8 9">
    <name type="scientific">Tetracentron sinense</name>
    <name type="common">Spur-leaf</name>
    <dbReference type="NCBI Taxonomy" id="13715"/>
    <lineage>
        <taxon>Eukaryota</taxon>
        <taxon>Viridiplantae</taxon>
        <taxon>Streptophyta</taxon>
        <taxon>Embryophyta</taxon>
        <taxon>Tracheophyta</taxon>
        <taxon>Spermatophyta</taxon>
        <taxon>Magnoliopsida</taxon>
        <taxon>Trochodendrales</taxon>
        <taxon>Trochodendraceae</taxon>
        <taxon>Tetracentron</taxon>
    </lineage>
</organism>
<dbReference type="EMBL" id="JABCRI010000788">
    <property type="protein sequence ID" value="KAF8369416.1"/>
    <property type="molecule type" value="Genomic_DNA"/>
</dbReference>
<feature type="region of interest" description="Disordered" evidence="6">
    <location>
        <begin position="300"/>
        <end position="348"/>
    </location>
</feature>
<keyword evidence="3" id="KW-0238">DNA-binding</keyword>
<dbReference type="GO" id="GO:0003700">
    <property type="term" value="F:DNA-binding transcription factor activity"/>
    <property type="evidence" value="ECO:0007669"/>
    <property type="project" value="InterPro"/>
</dbReference>
<dbReference type="InterPro" id="IPR044810">
    <property type="entry name" value="WRKY_plant"/>
</dbReference>
<dbReference type="PANTHER" id="PTHR31429:SF3">
    <property type="entry name" value="WRKY TRANSCRIPTION FACTOR 40-RELATED"/>
    <property type="match status" value="1"/>
</dbReference>
<dbReference type="Pfam" id="PF03106">
    <property type="entry name" value="WRKY"/>
    <property type="match status" value="1"/>
</dbReference>
<evidence type="ECO:0000256" key="3">
    <source>
        <dbReference type="ARBA" id="ARBA00023125"/>
    </source>
</evidence>
<keyword evidence="5" id="KW-0539">Nucleus</keyword>
<evidence type="ECO:0000256" key="1">
    <source>
        <dbReference type="ARBA" id="ARBA00004123"/>
    </source>
</evidence>
<keyword evidence="9" id="KW-1185">Reference proteome</keyword>
<feature type="domain" description="WRKY" evidence="7">
    <location>
        <begin position="150"/>
        <end position="216"/>
    </location>
</feature>
<feature type="compositionally biased region" description="Polar residues" evidence="6">
    <location>
        <begin position="304"/>
        <end position="313"/>
    </location>
</feature>
<dbReference type="GO" id="GO:0051707">
    <property type="term" value="P:response to other organism"/>
    <property type="evidence" value="ECO:0007669"/>
    <property type="project" value="UniProtKB-ARBA"/>
</dbReference>
<evidence type="ECO:0000259" key="7">
    <source>
        <dbReference type="PROSITE" id="PS50811"/>
    </source>
</evidence>
<gene>
    <name evidence="8" type="ORF">HHK36_032573</name>
</gene>
<dbReference type="PROSITE" id="PS50811">
    <property type="entry name" value="WRKY"/>
    <property type="match status" value="1"/>
</dbReference>
<evidence type="ECO:0000256" key="4">
    <source>
        <dbReference type="ARBA" id="ARBA00023163"/>
    </source>
</evidence>
<keyword evidence="4" id="KW-0804">Transcription</keyword>
<dbReference type="AlphaFoldDB" id="A0A835CX34"/>
<keyword evidence="2" id="KW-0805">Transcription regulation</keyword>
<evidence type="ECO:0000256" key="6">
    <source>
        <dbReference type="SAM" id="MobiDB-lite"/>
    </source>
</evidence>
<dbReference type="PANTHER" id="PTHR31429">
    <property type="entry name" value="WRKY TRANSCRIPTION FACTOR 36-RELATED"/>
    <property type="match status" value="1"/>
</dbReference>
<feature type="compositionally biased region" description="Polar residues" evidence="6">
    <location>
        <begin position="232"/>
        <end position="247"/>
    </location>
</feature>
<evidence type="ECO:0000313" key="9">
    <source>
        <dbReference type="Proteomes" id="UP000655225"/>
    </source>
</evidence>
<accession>A0A835CX34</accession>
<proteinExistence type="predicted"/>
<feature type="compositionally biased region" description="Polar residues" evidence="6">
    <location>
        <begin position="104"/>
        <end position="117"/>
    </location>
</feature>
<dbReference type="SMART" id="SM00774">
    <property type="entry name" value="WRKY"/>
    <property type="match status" value="1"/>
</dbReference>
<comment type="caution">
    <text evidence="8">The sequence shown here is derived from an EMBL/GenBank/DDBJ whole genome shotgun (WGS) entry which is preliminary data.</text>
</comment>
<dbReference type="Proteomes" id="UP000655225">
    <property type="component" value="Unassembled WGS sequence"/>
</dbReference>
<feature type="region of interest" description="Disordered" evidence="6">
    <location>
        <begin position="95"/>
        <end position="133"/>
    </location>
</feature>
<evidence type="ECO:0000256" key="5">
    <source>
        <dbReference type="ARBA" id="ARBA00023242"/>
    </source>
</evidence>
<dbReference type="GO" id="GO:0005634">
    <property type="term" value="C:nucleus"/>
    <property type="evidence" value="ECO:0007669"/>
    <property type="project" value="UniProtKB-SubCell"/>
</dbReference>
<reference evidence="8 9" key="1">
    <citation type="submission" date="2020-04" db="EMBL/GenBank/DDBJ databases">
        <title>Plant Genome Project.</title>
        <authorList>
            <person name="Zhang R.-G."/>
        </authorList>
    </citation>
    <scope>NUCLEOTIDE SEQUENCE [LARGE SCALE GENOMIC DNA]</scope>
    <source>
        <strain evidence="8">YNK0</strain>
        <tissue evidence="8">Leaf</tissue>
    </source>
</reference>
<dbReference type="GO" id="GO:0043565">
    <property type="term" value="F:sequence-specific DNA binding"/>
    <property type="evidence" value="ECO:0007669"/>
    <property type="project" value="InterPro"/>
</dbReference>
<name>A0A835CX34_TETSI</name>
<feature type="region of interest" description="Disordered" evidence="6">
    <location>
        <begin position="404"/>
        <end position="427"/>
    </location>
</feature>
<dbReference type="SUPFAM" id="SSF118290">
    <property type="entry name" value="WRKY DNA-binding domain"/>
    <property type="match status" value="1"/>
</dbReference>
<protein>
    <recommendedName>
        <fullName evidence="7">WRKY domain-containing protein</fullName>
    </recommendedName>
</protein>
<dbReference type="InterPro" id="IPR036576">
    <property type="entry name" value="WRKY_dom_sf"/>
</dbReference>
<dbReference type="FunFam" id="2.20.25.80:FF:000008">
    <property type="entry name" value="WRKY transcription factor 40"/>
    <property type="match status" value="1"/>
</dbReference>
<evidence type="ECO:0000313" key="8">
    <source>
        <dbReference type="EMBL" id="KAF8369416.1"/>
    </source>
</evidence>
<evidence type="ECO:0000256" key="2">
    <source>
        <dbReference type="ARBA" id="ARBA00023015"/>
    </source>
</evidence>
<dbReference type="InterPro" id="IPR003657">
    <property type="entry name" value="WRKY_dom"/>
</dbReference>
<comment type="subcellular location">
    <subcellularLocation>
        <location evidence="1">Nucleus</location>
    </subcellularLocation>
</comment>